<evidence type="ECO:0000259" key="6">
    <source>
        <dbReference type="PROSITE" id="PS50261"/>
    </source>
</evidence>
<evidence type="ECO:0000256" key="2">
    <source>
        <dbReference type="ARBA" id="ARBA00022692"/>
    </source>
</evidence>
<dbReference type="EMBL" id="CAJPVJ010000582">
    <property type="protein sequence ID" value="CAG2162900.1"/>
    <property type="molecule type" value="Genomic_DNA"/>
</dbReference>
<dbReference type="InterPro" id="IPR000832">
    <property type="entry name" value="GPCR_2_secretin-like"/>
</dbReference>
<evidence type="ECO:0000256" key="1">
    <source>
        <dbReference type="ARBA" id="ARBA00004141"/>
    </source>
</evidence>
<reference evidence="7" key="1">
    <citation type="submission" date="2020-11" db="EMBL/GenBank/DDBJ databases">
        <authorList>
            <person name="Tran Van P."/>
        </authorList>
    </citation>
    <scope>NUCLEOTIDE SEQUENCE</scope>
</reference>
<gene>
    <name evidence="7" type="ORF">ONB1V03_LOCUS2487</name>
</gene>
<dbReference type="PANTHER" id="PTHR45620:SF15">
    <property type="entry name" value="DIURETIC HORMONE 44 RECEPTOR 1-RELATED"/>
    <property type="match status" value="1"/>
</dbReference>
<dbReference type="GO" id="GO:0005886">
    <property type="term" value="C:plasma membrane"/>
    <property type="evidence" value="ECO:0007669"/>
    <property type="project" value="TreeGrafter"/>
</dbReference>
<keyword evidence="8" id="KW-1185">Reference proteome</keyword>
<dbReference type="Proteomes" id="UP000728032">
    <property type="component" value="Unassembled WGS sequence"/>
</dbReference>
<evidence type="ECO:0000256" key="4">
    <source>
        <dbReference type="ARBA" id="ARBA00023136"/>
    </source>
</evidence>
<dbReference type="GO" id="GO:0007188">
    <property type="term" value="P:adenylate cyclase-modulating G protein-coupled receptor signaling pathway"/>
    <property type="evidence" value="ECO:0007669"/>
    <property type="project" value="TreeGrafter"/>
</dbReference>
<dbReference type="PROSITE" id="PS50261">
    <property type="entry name" value="G_PROTEIN_RECEP_F2_4"/>
    <property type="match status" value="1"/>
</dbReference>
<keyword evidence="2 5" id="KW-0812">Transmembrane</keyword>
<dbReference type="OrthoDB" id="5967113at2759"/>
<name>A0A7R9LF25_9ACAR</name>
<dbReference type="Gene3D" id="1.20.1070.10">
    <property type="entry name" value="Rhodopsin 7-helix transmembrane proteins"/>
    <property type="match status" value="1"/>
</dbReference>
<evidence type="ECO:0000313" key="8">
    <source>
        <dbReference type="Proteomes" id="UP000728032"/>
    </source>
</evidence>
<sequence>MSHTLPTYCWSGYGDSVYVWMITGPMITAIGVNCIFLINIIRILITKLRLTVTVEMTQIRKAMKATALLFPLLGISHLLFCFNPGDNGQLESVYMITNAFLQSSQGIFVSVLYCFLNTEVQTVVRNVYLRASMRRSANPNLKFSFVAHNPSNRRMRFLSQTSASFVSNWESGPHHPSDKTVHKQCQGLDLEMDQMDQNNQLCQDRSFELC</sequence>
<feature type="transmembrane region" description="Helical" evidence="5">
    <location>
        <begin position="17"/>
        <end position="41"/>
    </location>
</feature>
<accession>A0A7R9LF25</accession>
<feature type="transmembrane region" description="Helical" evidence="5">
    <location>
        <begin position="62"/>
        <end position="80"/>
    </location>
</feature>
<comment type="subcellular location">
    <subcellularLocation>
        <location evidence="1">Membrane</location>
        <topology evidence="1">Multi-pass membrane protein</topology>
    </subcellularLocation>
</comment>
<proteinExistence type="predicted"/>
<dbReference type="Pfam" id="PF00002">
    <property type="entry name" value="7tm_2"/>
    <property type="match status" value="1"/>
</dbReference>
<dbReference type="InterPro" id="IPR017981">
    <property type="entry name" value="GPCR_2-like_7TM"/>
</dbReference>
<dbReference type="InterPro" id="IPR050332">
    <property type="entry name" value="GPCR_2"/>
</dbReference>
<dbReference type="GO" id="GO:0017046">
    <property type="term" value="F:peptide hormone binding"/>
    <property type="evidence" value="ECO:0007669"/>
    <property type="project" value="TreeGrafter"/>
</dbReference>
<evidence type="ECO:0000313" key="7">
    <source>
        <dbReference type="EMBL" id="CAD7640305.1"/>
    </source>
</evidence>
<feature type="domain" description="G-protein coupled receptors family 2 profile 2" evidence="6">
    <location>
        <begin position="1"/>
        <end position="117"/>
    </location>
</feature>
<dbReference type="GO" id="GO:0008528">
    <property type="term" value="F:G protein-coupled peptide receptor activity"/>
    <property type="evidence" value="ECO:0007669"/>
    <property type="project" value="TreeGrafter"/>
</dbReference>
<keyword evidence="4 5" id="KW-0472">Membrane</keyword>
<keyword evidence="3 5" id="KW-1133">Transmembrane helix</keyword>
<evidence type="ECO:0000256" key="5">
    <source>
        <dbReference type="SAM" id="Phobius"/>
    </source>
</evidence>
<dbReference type="AlphaFoldDB" id="A0A7R9LF25"/>
<dbReference type="EMBL" id="OC915407">
    <property type="protein sequence ID" value="CAD7640305.1"/>
    <property type="molecule type" value="Genomic_DNA"/>
</dbReference>
<feature type="transmembrane region" description="Helical" evidence="5">
    <location>
        <begin position="92"/>
        <end position="116"/>
    </location>
</feature>
<dbReference type="PANTHER" id="PTHR45620">
    <property type="entry name" value="PDF RECEPTOR-LIKE PROTEIN-RELATED"/>
    <property type="match status" value="1"/>
</dbReference>
<organism evidence="7">
    <name type="scientific">Oppiella nova</name>
    <dbReference type="NCBI Taxonomy" id="334625"/>
    <lineage>
        <taxon>Eukaryota</taxon>
        <taxon>Metazoa</taxon>
        <taxon>Ecdysozoa</taxon>
        <taxon>Arthropoda</taxon>
        <taxon>Chelicerata</taxon>
        <taxon>Arachnida</taxon>
        <taxon>Acari</taxon>
        <taxon>Acariformes</taxon>
        <taxon>Sarcoptiformes</taxon>
        <taxon>Oribatida</taxon>
        <taxon>Brachypylina</taxon>
        <taxon>Oppioidea</taxon>
        <taxon>Oppiidae</taxon>
        <taxon>Oppiella</taxon>
    </lineage>
</organism>
<evidence type="ECO:0000256" key="3">
    <source>
        <dbReference type="ARBA" id="ARBA00022989"/>
    </source>
</evidence>
<protein>
    <recommendedName>
        <fullName evidence="6">G-protein coupled receptors family 2 profile 2 domain-containing protein</fullName>
    </recommendedName>
</protein>
<dbReference type="GO" id="GO:0007166">
    <property type="term" value="P:cell surface receptor signaling pathway"/>
    <property type="evidence" value="ECO:0007669"/>
    <property type="project" value="InterPro"/>
</dbReference>
<dbReference type="PRINTS" id="PR00249">
    <property type="entry name" value="GPCRSECRETIN"/>
</dbReference>